<organism evidence="1 2">
    <name type="scientific">Baekduia soli</name>
    <dbReference type="NCBI Taxonomy" id="496014"/>
    <lineage>
        <taxon>Bacteria</taxon>
        <taxon>Bacillati</taxon>
        <taxon>Actinomycetota</taxon>
        <taxon>Thermoleophilia</taxon>
        <taxon>Solirubrobacterales</taxon>
        <taxon>Baekduiaceae</taxon>
        <taxon>Baekduia</taxon>
    </lineage>
</organism>
<sequence>MATITRTFTKPTRGDSRFVVAEVVFSSSYTTGGEPLTLAQLGLESAPAFVISSIKVAGAGAATEVYFDVPSLKLLAYTATAEVANATNLSGVTVQLVAFTG</sequence>
<dbReference type="KEGG" id="bsol:FSW04_17680"/>
<proteinExistence type="predicted"/>
<keyword evidence="2" id="KW-1185">Reference proteome</keyword>
<name>A0A5B8U7Z2_9ACTN</name>
<dbReference type="AlphaFoldDB" id="A0A5B8U7Z2"/>
<dbReference type="RefSeq" id="WP_146921592.1">
    <property type="nucleotide sequence ID" value="NZ_CP042430.1"/>
</dbReference>
<accession>A0A5B8U7Z2</accession>
<protein>
    <submittedName>
        <fullName evidence="1">Uncharacterized protein</fullName>
    </submittedName>
</protein>
<evidence type="ECO:0000313" key="1">
    <source>
        <dbReference type="EMBL" id="QEC49229.1"/>
    </source>
</evidence>
<dbReference type="EMBL" id="CP042430">
    <property type="protein sequence ID" value="QEC49229.1"/>
    <property type="molecule type" value="Genomic_DNA"/>
</dbReference>
<evidence type="ECO:0000313" key="2">
    <source>
        <dbReference type="Proteomes" id="UP000321805"/>
    </source>
</evidence>
<dbReference type="Proteomes" id="UP000321805">
    <property type="component" value="Chromosome"/>
</dbReference>
<gene>
    <name evidence="1" type="ORF">FSW04_17680</name>
</gene>
<reference evidence="1 2" key="1">
    <citation type="journal article" date="2018" name="J. Microbiol.">
        <title>Baekduia soli gen. nov., sp. nov., a novel bacterium isolated from the soil of Baekdu Mountain and proposal of a novel family name, Baekduiaceae fam. nov.</title>
        <authorList>
            <person name="An D.S."/>
            <person name="Siddiqi M.Z."/>
            <person name="Kim K.H."/>
            <person name="Yu H.S."/>
            <person name="Im W.T."/>
        </authorList>
    </citation>
    <scope>NUCLEOTIDE SEQUENCE [LARGE SCALE GENOMIC DNA]</scope>
    <source>
        <strain evidence="1 2">BR7-21</strain>
    </source>
</reference>